<organism evidence="10 11">
    <name type="scientific">Tetracentron sinense</name>
    <name type="common">Spur-leaf</name>
    <dbReference type="NCBI Taxonomy" id="13715"/>
    <lineage>
        <taxon>Eukaryota</taxon>
        <taxon>Viridiplantae</taxon>
        <taxon>Streptophyta</taxon>
        <taxon>Embryophyta</taxon>
        <taxon>Tracheophyta</taxon>
        <taxon>Spermatophyta</taxon>
        <taxon>Magnoliopsida</taxon>
        <taxon>Trochodendrales</taxon>
        <taxon>Trochodendraceae</taxon>
        <taxon>Tetracentron</taxon>
    </lineage>
</organism>
<evidence type="ECO:0000256" key="5">
    <source>
        <dbReference type="ARBA" id="ARBA00022741"/>
    </source>
</evidence>
<name>A0A834ZQ33_TETSI</name>
<dbReference type="AlphaFoldDB" id="A0A834ZQ33"/>
<keyword evidence="7 8" id="KW-0067">ATP-binding</keyword>
<evidence type="ECO:0000256" key="8">
    <source>
        <dbReference type="RuleBase" id="RU000544"/>
    </source>
</evidence>
<evidence type="ECO:0000256" key="9">
    <source>
        <dbReference type="RuleBase" id="RU004165"/>
    </source>
</evidence>
<comment type="similarity">
    <text evidence="1 9">Belongs to the thymidine kinase family.</text>
</comment>
<comment type="catalytic activity">
    <reaction evidence="8">
        <text>thymidine + ATP = dTMP + ADP + H(+)</text>
        <dbReference type="Rhea" id="RHEA:19129"/>
        <dbReference type="ChEBI" id="CHEBI:15378"/>
        <dbReference type="ChEBI" id="CHEBI:17748"/>
        <dbReference type="ChEBI" id="CHEBI:30616"/>
        <dbReference type="ChEBI" id="CHEBI:63528"/>
        <dbReference type="ChEBI" id="CHEBI:456216"/>
        <dbReference type="EC" id="2.7.1.21"/>
    </reaction>
</comment>
<accession>A0A834ZQ33</accession>
<dbReference type="Proteomes" id="UP000655225">
    <property type="component" value="Unassembled WGS sequence"/>
</dbReference>
<keyword evidence="4 8" id="KW-0808">Transferase</keyword>
<dbReference type="SUPFAM" id="SSF57716">
    <property type="entry name" value="Glucocorticoid receptor-like (DNA-binding domain)"/>
    <property type="match status" value="1"/>
</dbReference>
<dbReference type="OMA" id="KSADHDG"/>
<comment type="caution">
    <text evidence="10">The sequence shown here is derived from an EMBL/GenBank/DDBJ whole genome shotgun (WGS) entry which is preliminary data.</text>
</comment>
<evidence type="ECO:0000256" key="1">
    <source>
        <dbReference type="ARBA" id="ARBA00007587"/>
    </source>
</evidence>
<dbReference type="InterPro" id="IPR027417">
    <property type="entry name" value="P-loop_NTPase"/>
</dbReference>
<protein>
    <recommendedName>
        <fullName evidence="2 8">Thymidine kinase</fullName>
        <ecNumber evidence="2 8">2.7.1.21</ecNumber>
    </recommendedName>
</protein>
<dbReference type="GO" id="GO:0005524">
    <property type="term" value="F:ATP binding"/>
    <property type="evidence" value="ECO:0007669"/>
    <property type="project" value="UniProtKB-KW"/>
</dbReference>
<evidence type="ECO:0000313" key="11">
    <source>
        <dbReference type="Proteomes" id="UP000655225"/>
    </source>
</evidence>
<keyword evidence="6 8" id="KW-0418">Kinase</keyword>
<keyword evidence="5 8" id="KW-0547">Nucleotide-binding</keyword>
<evidence type="ECO:0000256" key="7">
    <source>
        <dbReference type="ARBA" id="ARBA00022840"/>
    </source>
</evidence>
<dbReference type="Gene3D" id="3.30.60.20">
    <property type="match status" value="1"/>
</dbReference>
<evidence type="ECO:0000256" key="3">
    <source>
        <dbReference type="ARBA" id="ARBA00022634"/>
    </source>
</evidence>
<proteinExistence type="inferred from homology"/>
<dbReference type="Pfam" id="PF00265">
    <property type="entry name" value="TK"/>
    <property type="match status" value="1"/>
</dbReference>
<dbReference type="GO" id="GO:0004797">
    <property type="term" value="F:thymidine kinase activity"/>
    <property type="evidence" value="ECO:0007669"/>
    <property type="project" value="UniProtKB-EC"/>
</dbReference>
<keyword evidence="3 8" id="KW-0237">DNA synthesis</keyword>
<dbReference type="EMBL" id="JABCRI010000003">
    <property type="protein sequence ID" value="KAF8409690.1"/>
    <property type="molecule type" value="Genomic_DNA"/>
</dbReference>
<dbReference type="GO" id="GO:0071897">
    <property type="term" value="P:DNA biosynthetic process"/>
    <property type="evidence" value="ECO:0007669"/>
    <property type="project" value="UniProtKB-KW"/>
</dbReference>
<dbReference type="FunFam" id="3.30.60.20:FF:000051">
    <property type="entry name" value="Thymidine kinase"/>
    <property type="match status" value="1"/>
</dbReference>
<evidence type="ECO:0000256" key="2">
    <source>
        <dbReference type="ARBA" id="ARBA00012118"/>
    </source>
</evidence>
<gene>
    <name evidence="10" type="ORF">HHK36_005769</name>
</gene>
<dbReference type="PANTHER" id="PTHR11441">
    <property type="entry name" value="THYMIDINE KINASE"/>
    <property type="match status" value="1"/>
</dbReference>
<evidence type="ECO:0000313" key="10">
    <source>
        <dbReference type="EMBL" id="KAF8409690.1"/>
    </source>
</evidence>
<dbReference type="SUPFAM" id="SSF52540">
    <property type="entry name" value="P-loop containing nucleoside triphosphate hydrolases"/>
    <property type="match status" value="1"/>
</dbReference>
<dbReference type="InterPro" id="IPR001267">
    <property type="entry name" value="Thymidine_kinase"/>
</dbReference>
<dbReference type="PANTHER" id="PTHR11441:SF0">
    <property type="entry name" value="THYMIDINE KINASE, CYTOSOLIC"/>
    <property type="match status" value="1"/>
</dbReference>
<dbReference type="Gene3D" id="3.40.50.300">
    <property type="entry name" value="P-loop containing nucleotide triphosphate hydrolases"/>
    <property type="match status" value="1"/>
</dbReference>
<evidence type="ECO:0000256" key="6">
    <source>
        <dbReference type="ARBA" id="ARBA00022777"/>
    </source>
</evidence>
<dbReference type="GO" id="GO:0046104">
    <property type="term" value="P:thymidine metabolic process"/>
    <property type="evidence" value="ECO:0007669"/>
    <property type="project" value="TreeGrafter"/>
</dbReference>
<dbReference type="EC" id="2.7.1.21" evidence="2 8"/>
<reference evidence="10 11" key="1">
    <citation type="submission" date="2020-04" db="EMBL/GenBank/DDBJ databases">
        <title>Plant Genome Project.</title>
        <authorList>
            <person name="Zhang R.-G."/>
        </authorList>
    </citation>
    <scope>NUCLEOTIDE SEQUENCE [LARGE SCALE GENOMIC DNA]</scope>
    <source>
        <strain evidence="10">YNK0</strain>
        <tissue evidence="10">Leaf</tissue>
    </source>
</reference>
<sequence length="132" mass="14986">MLDVIGIKEAQFVKYLYDFCRKSADHDGKSVIVVGLDGDYLRRSFGPVLDIILLPDSVIKLIARCELFSQRAFFTLRKTKETQAELIGGADVYMLVCWQHYVKGLVIIEAARIVLESWKICSELYLEAAPLI</sequence>
<dbReference type="OrthoDB" id="439028at2759"/>
<keyword evidence="11" id="KW-1185">Reference proteome</keyword>
<evidence type="ECO:0000256" key="4">
    <source>
        <dbReference type="ARBA" id="ARBA00022679"/>
    </source>
</evidence>